<dbReference type="Proteomes" id="UP000637980">
    <property type="component" value="Unassembled WGS sequence"/>
</dbReference>
<sequence length="1103" mass="119056">MRNLAVDVGNSRELKSSSVTRRFKRRVIWGLVGVFLALIFIFGGYRLASGPIAIPYVVDWAIRQFESQALNVTVGRAQFDLFGENGSSIILEDSLVRVNGRTSATVLLPHAEVGVNLFGLLTGNLEVTSVALERPSATIKLAGGSEPLPRVQNRVVAIDKFSVIAVEELKRWHLETVNIEYGRLVINTPSEEFVADGIDANAVLLDDLSFAVNAKIVGSEGDWSWDLKRTVTPETGTRNISVTLNDASLRDLLPTHSFAQDNKLANTRLSFEANAELWPTGEFVKADMNVRTTPIFIRTAPDNSVTIDEAFLALSLQRDNPDIVIGRSHLRRKDTRIVFGGVLQPPVTEGAEWNYTLGSREIVVAPDDVKSPPLVFPDAYALGTFDPTNSLISIERARAVGLDADINLAGSFYYGKPGPSLALSVFSPSLSFGEVLQVWPTITAPRVRTWLINQIGTGRADNISLDMALGPAAFDGDRSTPAWQGNGLTASFDVIDGSVKALNSLPVARDITGTGKIENENFSITGHDGHFRMQDGNIVKIPEVQFGVQRIAGPGIQTAELSVRVQGNADDLAVLADSEPINALDGFSVVPADLTGTGEVRAEAAFPLTRQVSVNDVEWRASLDLKDFTSTAKISGQIIENADLIVQADNEQTLVSGKGKLNGFVSEIDFSASRDGSGADDRQDVTFVADAKDLKEYGVDLQDYVTGAVKVNYEDLSGAKTFELDLSKATINVPEVGWRKAPGVQAIARFRLTESGNSKTLHNFSFLAEGVEVRGNLKIDGAGNLTLADFSSFNLRPNDKAKMTVRPRSGGGYNVVMDAERFDGRALFDSFGANHGKASDKNNQASIGLTLNIARLIGFRGVQAQNVRVDGLLRGGSPVDLTVSGATSSRGQFSFTIGGSGQHRFAKGKMNNTGEFLRFVDVFPRMRGGTGQLDIQMPTDTNWEGQLTVTDFSITEDPAIKALRGIRPEDIRGAHNNEVYSAAVSSGEASFHKMRMQFTRRGDEINVSKGTLSGAIIGGTFSGSANLKSRNLNVTGTFVPAYAINNLFAKLPVVGLILGGGSSDEGLFGVTYKLDGNFDNPRFHVNPVSAIAPGVFRRIFEFR</sequence>
<dbReference type="EMBL" id="BMXE01000004">
    <property type="protein sequence ID" value="GHB35869.1"/>
    <property type="molecule type" value="Genomic_DNA"/>
</dbReference>
<feature type="transmembrane region" description="Helical" evidence="1">
    <location>
        <begin position="27"/>
        <end position="48"/>
    </location>
</feature>
<evidence type="ECO:0008006" key="4">
    <source>
        <dbReference type="Google" id="ProtNLM"/>
    </source>
</evidence>
<name>A0ABQ3EKT3_9HYPH</name>
<accession>A0ABQ3EKT3</accession>
<organism evidence="2 3">
    <name type="scientific">Pseudovibrio japonicus</name>
    <dbReference type="NCBI Taxonomy" id="366534"/>
    <lineage>
        <taxon>Bacteria</taxon>
        <taxon>Pseudomonadati</taxon>
        <taxon>Pseudomonadota</taxon>
        <taxon>Alphaproteobacteria</taxon>
        <taxon>Hyphomicrobiales</taxon>
        <taxon>Stappiaceae</taxon>
        <taxon>Pseudovibrio</taxon>
    </lineage>
</organism>
<protein>
    <recommendedName>
        <fullName evidence="4">DUF3971 domain-containing protein</fullName>
    </recommendedName>
</protein>
<dbReference type="RefSeq" id="WP_209009091.1">
    <property type="nucleotide sequence ID" value="NZ_BMXE01000004.1"/>
</dbReference>
<keyword evidence="3" id="KW-1185">Reference proteome</keyword>
<gene>
    <name evidence="2" type="ORF">GCM10007094_26830</name>
</gene>
<comment type="caution">
    <text evidence="2">The sequence shown here is derived from an EMBL/GenBank/DDBJ whole genome shotgun (WGS) entry which is preliminary data.</text>
</comment>
<evidence type="ECO:0000313" key="2">
    <source>
        <dbReference type="EMBL" id="GHB35869.1"/>
    </source>
</evidence>
<evidence type="ECO:0000313" key="3">
    <source>
        <dbReference type="Proteomes" id="UP000637980"/>
    </source>
</evidence>
<proteinExistence type="predicted"/>
<keyword evidence="1" id="KW-0472">Membrane</keyword>
<keyword evidence="1" id="KW-1133">Transmembrane helix</keyword>
<keyword evidence="1" id="KW-0812">Transmembrane</keyword>
<reference evidence="3" key="1">
    <citation type="journal article" date="2019" name="Int. J. Syst. Evol. Microbiol.">
        <title>The Global Catalogue of Microorganisms (GCM) 10K type strain sequencing project: providing services to taxonomists for standard genome sequencing and annotation.</title>
        <authorList>
            <consortium name="The Broad Institute Genomics Platform"/>
            <consortium name="The Broad Institute Genome Sequencing Center for Infectious Disease"/>
            <person name="Wu L."/>
            <person name="Ma J."/>
        </authorList>
    </citation>
    <scope>NUCLEOTIDE SEQUENCE [LARGE SCALE GENOMIC DNA]</scope>
    <source>
        <strain evidence="3">KCTC 12861</strain>
    </source>
</reference>
<evidence type="ECO:0000256" key="1">
    <source>
        <dbReference type="SAM" id="Phobius"/>
    </source>
</evidence>